<evidence type="ECO:0000256" key="1">
    <source>
        <dbReference type="SAM" id="MobiDB-lite"/>
    </source>
</evidence>
<name>A0A3L6EKN4_MAIZE</name>
<organism evidence="2">
    <name type="scientific">Zea mays</name>
    <name type="common">Maize</name>
    <dbReference type="NCBI Taxonomy" id="4577"/>
    <lineage>
        <taxon>Eukaryota</taxon>
        <taxon>Viridiplantae</taxon>
        <taxon>Streptophyta</taxon>
        <taxon>Embryophyta</taxon>
        <taxon>Tracheophyta</taxon>
        <taxon>Spermatophyta</taxon>
        <taxon>Magnoliopsida</taxon>
        <taxon>Liliopsida</taxon>
        <taxon>Poales</taxon>
        <taxon>Poaceae</taxon>
        <taxon>PACMAD clade</taxon>
        <taxon>Panicoideae</taxon>
        <taxon>Andropogonodae</taxon>
        <taxon>Andropogoneae</taxon>
        <taxon>Tripsacinae</taxon>
        <taxon>Zea</taxon>
    </lineage>
</organism>
<dbReference type="AlphaFoldDB" id="A0A3L6EKN4"/>
<gene>
    <name evidence="2" type="ORF">Zm00014a_041661</name>
</gene>
<accession>A0A3L6EKN4</accession>
<feature type="compositionally biased region" description="Pro residues" evidence="1">
    <location>
        <begin position="1"/>
        <end position="14"/>
    </location>
</feature>
<protein>
    <submittedName>
        <fullName evidence="2">Uncharacterized protein</fullName>
    </submittedName>
</protein>
<feature type="region of interest" description="Disordered" evidence="1">
    <location>
        <begin position="1"/>
        <end position="25"/>
    </location>
</feature>
<dbReference type="EMBL" id="NCVQ01000006">
    <property type="protein sequence ID" value="PWZ21576.1"/>
    <property type="molecule type" value="Genomic_DNA"/>
</dbReference>
<proteinExistence type="predicted"/>
<sequence length="25" mass="2454">MAVSPPSPPSPAPSLLPCMEEMAGG</sequence>
<dbReference type="Proteomes" id="UP000251960">
    <property type="component" value="Chromosome 5"/>
</dbReference>
<evidence type="ECO:0000313" key="2">
    <source>
        <dbReference type="EMBL" id="PWZ21576.1"/>
    </source>
</evidence>
<reference evidence="2" key="1">
    <citation type="journal article" date="2018" name="Nat. Genet.">
        <title>Extensive intraspecific gene order and gene structural variations between Mo17 and other maize genomes.</title>
        <authorList>
            <person name="Sun S."/>
            <person name="Zhou Y."/>
            <person name="Chen J."/>
            <person name="Shi J."/>
            <person name="Zhao H."/>
            <person name="Zhao H."/>
            <person name="Song W."/>
            <person name="Zhang M."/>
            <person name="Cui Y."/>
            <person name="Dong X."/>
            <person name="Liu H."/>
            <person name="Ma X."/>
            <person name="Jiao Y."/>
            <person name="Wang B."/>
            <person name="Wei X."/>
            <person name="Stein J.C."/>
            <person name="Glaubitz J.C."/>
            <person name="Lu F."/>
            <person name="Yu G."/>
            <person name="Liang C."/>
            <person name="Fengler K."/>
            <person name="Li B."/>
            <person name="Rafalski A."/>
            <person name="Schnable P.S."/>
            <person name="Ware D.H."/>
            <person name="Buckler E.S."/>
            <person name="Lai J."/>
        </authorList>
    </citation>
    <scope>NUCLEOTIDE SEQUENCE [LARGE SCALE GENOMIC DNA]</scope>
    <source>
        <tissue evidence="2">Seedling</tissue>
    </source>
</reference>
<comment type="caution">
    <text evidence="2">The sequence shown here is derived from an EMBL/GenBank/DDBJ whole genome shotgun (WGS) entry which is preliminary data.</text>
</comment>